<dbReference type="EMBL" id="QRBI01000123">
    <property type="protein sequence ID" value="RMC04761.1"/>
    <property type="molecule type" value="Genomic_DNA"/>
</dbReference>
<evidence type="ECO:0000256" key="1">
    <source>
        <dbReference type="SAM" id="MobiDB-lite"/>
    </source>
</evidence>
<keyword evidence="3" id="KW-1185">Reference proteome</keyword>
<evidence type="ECO:0000313" key="3">
    <source>
        <dbReference type="Proteomes" id="UP000269221"/>
    </source>
</evidence>
<dbReference type="AlphaFoldDB" id="A0A3M0JX55"/>
<organism evidence="2 3">
    <name type="scientific">Hirundo rustica rustica</name>
    <dbReference type="NCBI Taxonomy" id="333673"/>
    <lineage>
        <taxon>Eukaryota</taxon>
        <taxon>Metazoa</taxon>
        <taxon>Chordata</taxon>
        <taxon>Craniata</taxon>
        <taxon>Vertebrata</taxon>
        <taxon>Euteleostomi</taxon>
        <taxon>Archelosauria</taxon>
        <taxon>Archosauria</taxon>
        <taxon>Dinosauria</taxon>
        <taxon>Saurischia</taxon>
        <taxon>Theropoda</taxon>
        <taxon>Coelurosauria</taxon>
        <taxon>Aves</taxon>
        <taxon>Neognathae</taxon>
        <taxon>Neoaves</taxon>
        <taxon>Telluraves</taxon>
        <taxon>Australaves</taxon>
        <taxon>Passeriformes</taxon>
        <taxon>Sylvioidea</taxon>
        <taxon>Hirundinidae</taxon>
        <taxon>Hirundo</taxon>
    </lineage>
</organism>
<comment type="caution">
    <text evidence="2">The sequence shown here is derived from an EMBL/GenBank/DDBJ whole genome shotgun (WGS) entry which is preliminary data.</text>
</comment>
<accession>A0A3M0JX55</accession>
<sequence>MNNPRMKSPFQIGISHVFGSSLSTSGTGSGGFGSESQEEKHHQPEHLMPTNITLRTVGIGHVVIGQRGNGFELEKGRFGLDVGRKFFTIRMLRPWHRLPRGAVAVPPLEVFKARLDGALSNLG</sequence>
<evidence type="ECO:0000313" key="2">
    <source>
        <dbReference type="EMBL" id="RMC04761.1"/>
    </source>
</evidence>
<dbReference type="Proteomes" id="UP000269221">
    <property type="component" value="Unassembled WGS sequence"/>
</dbReference>
<feature type="region of interest" description="Disordered" evidence="1">
    <location>
        <begin position="21"/>
        <end position="48"/>
    </location>
</feature>
<protein>
    <submittedName>
        <fullName evidence="2">Uncharacterized protein</fullName>
    </submittedName>
</protein>
<gene>
    <name evidence="2" type="ORF">DUI87_17933</name>
</gene>
<proteinExistence type="predicted"/>
<name>A0A3M0JX55_HIRRU</name>
<reference evidence="2 3" key="1">
    <citation type="submission" date="2018-07" db="EMBL/GenBank/DDBJ databases">
        <title>A high quality draft genome assembly of the barn swallow (H. rustica rustica).</title>
        <authorList>
            <person name="Formenti G."/>
            <person name="Chiara M."/>
            <person name="Poveda L."/>
            <person name="Francoijs K.-J."/>
            <person name="Bonisoli-Alquati A."/>
            <person name="Canova L."/>
            <person name="Gianfranceschi L."/>
            <person name="Horner D.S."/>
            <person name="Saino N."/>
        </authorList>
    </citation>
    <scope>NUCLEOTIDE SEQUENCE [LARGE SCALE GENOMIC DNA]</scope>
    <source>
        <strain evidence="2">Chelidonia</strain>
        <tissue evidence="2">Blood</tissue>
    </source>
</reference>
<dbReference type="OrthoDB" id="9362032at2759"/>
<dbReference type="STRING" id="333673.A0A3M0JX55"/>